<dbReference type="InterPro" id="IPR001789">
    <property type="entry name" value="Sig_transdc_resp-reg_receiver"/>
</dbReference>
<organism evidence="1">
    <name type="scientific">Campylobacter coli</name>
    <dbReference type="NCBI Taxonomy" id="195"/>
    <lineage>
        <taxon>Bacteria</taxon>
        <taxon>Pseudomonadati</taxon>
        <taxon>Campylobacterota</taxon>
        <taxon>Epsilonproteobacteria</taxon>
        <taxon>Campylobacterales</taxon>
        <taxon>Campylobacteraceae</taxon>
        <taxon>Campylobacter</taxon>
    </lineage>
</organism>
<dbReference type="AlphaFoldDB" id="A0A5T2APG4"/>
<dbReference type="EMBL" id="AAKFOM010000040">
    <property type="protein sequence ID" value="ECR3144108.1"/>
    <property type="molecule type" value="Genomic_DNA"/>
</dbReference>
<comment type="caution">
    <text evidence="1">The sequence shown here is derived from an EMBL/GenBank/DDBJ whole genome shotgun (WGS) entry which is preliminary data.</text>
</comment>
<name>A0A5T2APG4_CAMCO</name>
<dbReference type="SUPFAM" id="SSF52172">
    <property type="entry name" value="CheY-like"/>
    <property type="match status" value="1"/>
</dbReference>
<dbReference type="InterPro" id="IPR011006">
    <property type="entry name" value="CheY-like_superfamily"/>
</dbReference>
<dbReference type="GO" id="GO:0000160">
    <property type="term" value="P:phosphorelay signal transduction system"/>
    <property type="evidence" value="ECO:0007669"/>
    <property type="project" value="InterPro"/>
</dbReference>
<gene>
    <name evidence="1" type="ORF">F1P02_08945</name>
</gene>
<proteinExistence type="predicted"/>
<protein>
    <submittedName>
        <fullName evidence="1">Response regulator</fullName>
    </submittedName>
</protein>
<dbReference type="Gene3D" id="3.40.50.2300">
    <property type="match status" value="1"/>
</dbReference>
<sequence length="354" mass="41728">MKGFILKYVLRILRMNKQVETIRILFVDDNQETLDSYEESIKVENDSLQEESMQYKAYKALTYEKALDILDENRIDIAVIDLDLGSEFTGEDITKYILKRYSIPIFIATGKPADFDSKLIGPMVKVLNRDDMSLLNEIKKQMQSKLVRFFSKNNGFLEQQIVEFFWDHMSKNLPYWDQYTIDEIDLVLLRHTTACLNEKLYVSNSSGKYFNEYHPGEMYIYPTIKDRHHTGDIVKKNDDFFIILTPSCDIVNNKNDYYVLARIINYDKNNNSNRIPERFYFIKNFAKIFEVDNKDKEILEPSICFQGLISVKKEEISDYARVASISYPFLKDIIAKFSRYYARQGSPEIIEELK</sequence>
<dbReference type="PROSITE" id="PS50110">
    <property type="entry name" value="RESPONSE_REGULATORY"/>
    <property type="match status" value="1"/>
</dbReference>
<accession>A0A5T2APG4</accession>
<reference evidence="1" key="1">
    <citation type="submission" date="2019-09" db="EMBL/GenBank/DDBJ databases">
        <authorList>
            <person name="Ashton P.M."/>
            <person name="Dallman T."/>
            <person name="Nair S."/>
            <person name="De Pinna E."/>
            <person name="Peters T."/>
            <person name="Grant K."/>
        </authorList>
    </citation>
    <scope>NUCLEOTIDE SEQUENCE</scope>
    <source>
        <strain evidence="1">189198</strain>
    </source>
</reference>
<evidence type="ECO:0000313" key="1">
    <source>
        <dbReference type="EMBL" id="ECR3144108.1"/>
    </source>
</evidence>